<evidence type="ECO:0000313" key="4">
    <source>
        <dbReference type="EMBL" id="ERL88871.1"/>
    </source>
</evidence>
<evidence type="ECO:0008006" key="8">
    <source>
        <dbReference type="Google" id="ProtNLM"/>
    </source>
</evidence>
<dbReference type="EMBL" id="KB632107">
    <property type="protein sequence ID" value="ERL88871.1"/>
    <property type="molecule type" value="Genomic_DNA"/>
</dbReference>
<dbReference type="HOGENOM" id="CLU_2212596_0_0_1"/>
<dbReference type="EnsemblMetazoa" id="XM_019899960.1">
    <property type="protein sequence ID" value="XP_019755519.1"/>
    <property type="gene ID" value="LOC109534330"/>
</dbReference>
<evidence type="ECO:0000313" key="3">
    <source>
        <dbReference type="EMBL" id="ERL84367.1"/>
    </source>
</evidence>
<reference evidence="5" key="2">
    <citation type="submission" date="2024-08" db="UniProtKB">
        <authorList>
            <consortium name="EnsemblMetazoa"/>
        </authorList>
    </citation>
    <scope>IDENTIFICATION</scope>
</reference>
<feature type="chain" id="PRO_5010972037" description="WAP domain-containing protein" evidence="1">
    <location>
        <begin position="18"/>
        <end position="107"/>
    </location>
</feature>
<evidence type="ECO:0000313" key="7">
    <source>
        <dbReference type="Proteomes" id="UP000030742"/>
    </source>
</evidence>
<reference evidence="6 7" key="1">
    <citation type="journal article" date="2013" name="Genome Biol.">
        <title>Draft genome of the mountain pine beetle, Dendroctonus ponderosae Hopkins, a major forest pest.</title>
        <authorList>
            <person name="Keeling C.I."/>
            <person name="Yuen M.M."/>
            <person name="Liao N.Y."/>
            <person name="Docking T.R."/>
            <person name="Chan S.K."/>
            <person name="Taylor G.A."/>
            <person name="Palmquist D.L."/>
            <person name="Jackman S.D."/>
            <person name="Nguyen A."/>
            <person name="Li M."/>
            <person name="Henderson H."/>
            <person name="Janes J.K."/>
            <person name="Zhao Y."/>
            <person name="Pandoh P."/>
            <person name="Moore R."/>
            <person name="Sperling F.A."/>
            <person name="Huber D.P."/>
            <person name="Birol I."/>
            <person name="Jones S.J."/>
            <person name="Bohlmann J."/>
        </authorList>
    </citation>
    <scope>NUCLEOTIDE SEQUENCE</scope>
</reference>
<dbReference type="OrthoDB" id="6751829at2759"/>
<evidence type="ECO:0000313" key="6">
    <source>
        <dbReference type="Proteomes" id="UP000019118"/>
    </source>
</evidence>
<dbReference type="EMBL" id="KB631539">
    <property type="protein sequence ID" value="ERL84367.1"/>
    <property type="molecule type" value="Genomic_DNA"/>
</dbReference>
<sequence length="107" mass="11496">MRGFIIAISLLFYSCLADIESNFYREEPCAAKKGFCLLKNECPGELGGEWESLCGAQKSLGAVCCSNVKAQELNCFQLHNTCSEKCPQSLTIGKKGCAGDSVCCALV</sequence>
<dbReference type="PROSITE" id="PS51257">
    <property type="entry name" value="PROKAR_LIPOPROTEIN"/>
    <property type="match status" value="1"/>
</dbReference>
<evidence type="ECO:0000313" key="5">
    <source>
        <dbReference type="EnsemblMetazoa" id="XP_019755519.1"/>
    </source>
</evidence>
<dbReference type="Proteomes" id="UP000030742">
    <property type="component" value="Unassembled WGS sequence"/>
</dbReference>
<keyword evidence="1" id="KW-0732">Signal</keyword>
<name>N6UDY6_DENPD</name>
<gene>
    <name evidence="5" type="primary">109534330</name>
    <name evidence="3" type="ORF">D910_01792</name>
    <name evidence="4" type="ORF">D910_06253</name>
    <name evidence="2" type="ORF">YQE_03739</name>
</gene>
<dbReference type="AlphaFoldDB" id="N6UDY6"/>
<proteinExistence type="predicted"/>
<organism evidence="2">
    <name type="scientific">Dendroctonus ponderosae</name>
    <name type="common">Mountain pine beetle</name>
    <dbReference type="NCBI Taxonomy" id="77166"/>
    <lineage>
        <taxon>Eukaryota</taxon>
        <taxon>Metazoa</taxon>
        <taxon>Ecdysozoa</taxon>
        <taxon>Arthropoda</taxon>
        <taxon>Hexapoda</taxon>
        <taxon>Insecta</taxon>
        <taxon>Pterygota</taxon>
        <taxon>Neoptera</taxon>
        <taxon>Endopterygota</taxon>
        <taxon>Coleoptera</taxon>
        <taxon>Polyphaga</taxon>
        <taxon>Cucujiformia</taxon>
        <taxon>Curculionidae</taxon>
        <taxon>Scolytinae</taxon>
        <taxon>Dendroctonus</taxon>
    </lineage>
</organism>
<evidence type="ECO:0000313" key="2">
    <source>
        <dbReference type="EMBL" id="ENN79920.1"/>
    </source>
</evidence>
<keyword evidence="6" id="KW-1185">Reference proteome</keyword>
<dbReference type="EMBL" id="KB740635">
    <property type="protein sequence ID" value="ENN79920.1"/>
    <property type="molecule type" value="Genomic_DNA"/>
</dbReference>
<feature type="signal peptide" evidence="1">
    <location>
        <begin position="1"/>
        <end position="17"/>
    </location>
</feature>
<accession>N6UDY6</accession>
<evidence type="ECO:0000256" key="1">
    <source>
        <dbReference type="SAM" id="SignalP"/>
    </source>
</evidence>
<dbReference type="Proteomes" id="UP000019118">
    <property type="component" value="Unassembled WGS sequence"/>
</dbReference>
<feature type="non-terminal residue" evidence="2">
    <location>
        <position position="1"/>
    </location>
</feature>
<dbReference type="KEGG" id="dpa:109534330"/>
<protein>
    <recommendedName>
        <fullName evidence="8">WAP domain-containing protein</fullName>
    </recommendedName>
</protein>
<dbReference type="OMA" id="NGEVCCV"/>